<sequence length="1225" mass="137165">MYSRWMVPNKLKLNGDKTELLVLTARQRPEPPLDSIKIGADVIKASKSAKDIGVWLDCVLSMHGDSTAMDNNQDIYQHLFIGIAVASVLLQTGRYGKAIELFNECLVLLEKHASGMIDSSWSAFTALVYERLFSLYCLVGDHARALQSGEKAYAMHSQSGNIDVAEALLAKMFHVYFSAREGGGAEENTFLEGMLLIRSGMKCKSDFDYSQAMDCFERALAIWKEIGNKREEGKTLSLLGNLFKALEEYKHSKVLYERALVILEEAKDLHELGNALGCCGQVCCILGEYEKAKSLHKRALEISVLLKDRDGEIADYRNLADVHFSMGEVDEARKCYTKGLAICKETGNKNGEAMTYNNLGEFYHRCNNHKEAIECFRHACALFKELGNHKQESYQYSDLGQLYMSLCEFNEARKCHEKALEIRKEIGDRRGAATAYNDLGNVYMSVGDYGKAKECCEQALTIDTETNSLRGQAVDYGNIGSVHQALGDYGEAYVLRKKALELKIRANENTEEDKETLSKEYSNLGVLCHCRGEFVEAKKFFEKALCIIQQMVDRRTEAEVCANLASLELSLGEDEKSKQYCKKAFMIAETCKDVKVILQLYVAGDFSRAMEYHEQRLSMLETNDGNLRDKRCESYCYHNIGQCHASFGDHRKAIEYFKRTLAISEAIGDKSGEGATNDSMGTSYLLEGNYREAEGCFNKALSIAEEIGDLESKSTVLASLAGLCISRGNNEEAFSHILNGVKIIEDMRGSLGDSERYQIAFADQTVCYYRLMAAMLCGKKKLNLALSVSELGRARTLAELMAKQYSLKKLPGLDKIKLLDFHGISKKNSCSFLSYLSFEVYLLVWILKPCGNLVFKQIPLTADGSQDGHKRVPGRRWIDSAGDHTFSLFEDLRQQHCEDRSLSLVYESHPPNPPVELGGRIACRHLKEEETDREECHVRSVLQSWYKNFIAPVADQLQGSTEIVIVPDRYLYRVPFGALIDEKGKYLSDTLRIRYVPSLTVLKLIQDSPANYHSQAGALVVGDPDVGTVMFQGVSKQFDRLPCAKREAEMIGALLHVQPLTEKHATKEAVLKKIKSASLIHIAAHGDAERGDIALAPDRHVTRTPQEEHFLLTMADVSKVQLRAKLVVLSCCHSGRGHIKAEGIVGIARAFLASGARSVLVSLWAVDDDATMQLMKWFYESLVCGKSASESLHNAMKLMREDPKYSEVRQWAPFMLVGDDVSFHF</sequence>
<organism evidence="3 4">
    <name type="scientific">Acropora cervicornis</name>
    <name type="common">Staghorn coral</name>
    <dbReference type="NCBI Taxonomy" id="6130"/>
    <lineage>
        <taxon>Eukaryota</taxon>
        <taxon>Metazoa</taxon>
        <taxon>Cnidaria</taxon>
        <taxon>Anthozoa</taxon>
        <taxon>Hexacorallia</taxon>
        <taxon>Scleractinia</taxon>
        <taxon>Astrocoeniina</taxon>
        <taxon>Acroporidae</taxon>
        <taxon>Acropora</taxon>
    </lineage>
</organism>
<dbReference type="EMBL" id="JARQWQ010000062">
    <property type="protein sequence ID" value="KAK2555473.1"/>
    <property type="molecule type" value="Genomic_DNA"/>
</dbReference>
<dbReference type="Pfam" id="PF13181">
    <property type="entry name" value="TPR_8"/>
    <property type="match status" value="2"/>
</dbReference>
<proteinExistence type="predicted"/>
<name>A0AAD9Q665_ACRCE</name>
<dbReference type="Gene3D" id="1.25.40.10">
    <property type="entry name" value="Tetratricopeptide repeat domain"/>
    <property type="match status" value="5"/>
</dbReference>
<protein>
    <submittedName>
        <fullName evidence="3">Tetratricopeptide repeat protein 28</fullName>
    </submittedName>
</protein>
<accession>A0AAD9Q665</accession>
<dbReference type="Proteomes" id="UP001249851">
    <property type="component" value="Unassembled WGS sequence"/>
</dbReference>
<evidence type="ECO:0000313" key="3">
    <source>
        <dbReference type="EMBL" id="KAK2555473.1"/>
    </source>
</evidence>
<reference evidence="3" key="2">
    <citation type="journal article" date="2023" name="Science">
        <title>Genomic signatures of disease resistance in endangered staghorn corals.</title>
        <authorList>
            <person name="Vollmer S.V."/>
            <person name="Selwyn J.D."/>
            <person name="Despard B.A."/>
            <person name="Roesel C.L."/>
        </authorList>
    </citation>
    <scope>NUCLEOTIDE SEQUENCE</scope>
    <source>
        <strain evidence="3">K2</strain>
    </source>
</reference>
<reference evidence="3" key="1">
    <citation type="journal article" date="2023" name="G3 (Bethesda)">
        <title>Whole genome assembly and annotation of the endangered Caribbean coral Acropora cervicornis.</title>
        <authorList>
            <person name="Selwyn J.D."/>
            <person name="Vollmer S.V."/>
        </authorList>
    </citation>
    <scope>NUCLEOTIDE SEQUENCE</scope>
    <source>
        <strain evidence="3">K2</strain>
    </source>
</reference>
<dbReference type="Pfam" id="PF13424">
    <property type="entry name" value="TPR_12"/>
    <property type="match status" value="3"/>
</dbReference>
<dbReference type="InterPro" id="IPR024983">
    <property type="entry name" value="CHAT_dom"/>
</dbReference>
<dbReference type="PROSITE" id="PS50005">
    <property type="entry name" value="TPR"/>
    <property type="match status" value="5"/>
</dbReference>
<evidence type="ECO:0000256" key="1">
    <source>
        <dbReference type="PROSITE-ProRule" id="PRU00339"/>
    </source>
</evidence>
<feature type="repeat" description="TPR" evidence="1">
    <location>
        <begin position="353"/>
        <end position="386"/>
    </location>
</feature>
<feature type="repeat" description="TPR" evidence="1">
    <location>
        <begin position="433"/>
        <end position="466"/>
    </location>
</feature>
<comment type="caution">
    <text evidence="3">The sequence shown here is derived from an EMBL/GenBank/DDBJ whole genome shotgun (WGS) entry which is preliminary data.</text>
</comment>
<dbReference type="Pfam" id="PF12770">
    <property type="entry name" value="CHAT"/>
    <property type="match status" value="1"/>
</dbReference>
<dbReference type="InterPro" id="IPR011990">
    <property type="entry name" value="TPR-like_helical_dom_sf"/>
</dbReference>
<gene>
    <name evidence="3" type="ORF">P5673_022808</name>
</gene>
<dbReference type="AlphaFoldDB" id="A0AAD9Q665"/>
<dbReference type="PANTHER" id="PTHR10098">
    <property type="entry name" value="RAPSYN-RELATED"/>
    <property type="match status" value="1"/>
</dbReference>
<evidence type="ECO:0000259" key="2">
    <source>
        <dbReference type="Pfam" id="PF12770"/>
    </source>
</evidence>
<dbReference type="SMART" id="SM00028">
    <property type="entry name" value="TPR"/>
    <property type="match status" value="15"/>
</dbReference>
<dbReference type="SUPFAM" id="SSF48452">
    <property type="entry name" value="TPR-like"/>
    <property type="match status" value="4"/>
</dbReference>
<feature type="domain" description="CHAT" evidence="2">
    <location>
        <begin position="942"/>
        <end position="1219"/>
    </location>
</feature>
<feature type="repeat" description="TPR" evidence="1">
    <location>
        <begin position="634"/>
        <end position="667"/>
    </location>
</feature>
<keyword evidence="4" id="KW-1185">Reference proteome</keyword>
<dbReference type="PANTHER" id="PTHR10098:SF108">
    <property type="entry name" value="TETRATRICOPEPTIDE REPEAT PROTEIN 28"/>
    <property type="match status" value="1"/>
</dbReference>
<feature type="repeat" description="TPR" evidence="1">
    <location>
        <begin position="674"/>
        <end position="707"/>
    </location>
</feature>
<feature type="repeat" description="TPR" evidence="1">
    <location>
        <begin position="393"/>
        <end position="426"/>
    </location>
</feature>
<keyword evidence="1" id="KW-0802">TPR repeat</keyword>
<evidence type="ECO:0000313" key="4">
    <source>
        <dbReference type="Proteomes" id="UP001249851"/>
    </source>
</evidence>
<dbReference type="InterPro" id="IPR019734">
    <property type="entry name" value="TPR_rpt"/>
</dbReference>